<dbReference type="PANTHER" id="PTHR47926">
    <property type="entry name" value="PENTATRICOPEPTIDE REPEAT-CONTAINING PROTEIN"/>
    <property type="match status" value="1"/>
</dbReference>
<reference evidence="3" key="1">
    <citation type="submission" date="2021-01" db="EMBL/GenBank/DDBJ databases">
        <title>Adiantum capillus-veneris genome.</title>
        <authorList>
            <person name="Fang Y."/>
            <person name="Liao Q."/>
        </authorList>
    </citation>
    <scope>NUCLEOTIDE SEQUENCE</scope>
    <source>
        <strain evidence="3">H3</strain>
        <tissue evidence="3">Leaf</tissue>
    </source>
</reference>
<evidence type="ECO:0008006" key="5">
    <source>
        <dbReference type="Google" id="ProtNLM"/>
    </source>
</evidence>
<name>A0A9D4U9I8_ADICA</name>
<evidence type="ECO:0000313" key="4">
    <source>
        <dbReference type="Proteomes" id="UP000886520"/>
    </source>
</evidence>
<evidence type="ECO:0000256" key="1">
    <source>
        <dbReference type="ARBA" id="ARBA00022737"/>
    </source>
</evidence>
<dbReference type="EMBL" id="JABFUD020000020">
    <property type="protein sequence ID" value="KAI5063845.1"/>
    <property type="molecule type" value="Genomic_DNA"/>
</dbReference>
<protein>
    <recommendedName>
        <fullName evidence="5">Pentatricopeptide repeat-containing protein</fullName>
    </recommendedName>
</protein>
<dbReference type="Proteomes" id="UP000886520">
    <property type="component" value="Chromosome 20"/>
</dbReference>
<dbReference type="InterPro" id="IPR011990">
    <property type="entry name" value="TPR-like_helical_dom_sf"/>
</dbReference>
<dbReference type="AlphaFoldDB" id="A0A9D4U9I8"/>
<comment type="caution">
    <text evidence="3">The sequence shown here is derived from an EMBL/GenBank/DDBJ whole genome shotgun (WGS) entry which is preliminary data.</text>
</comment>
<evidence type="ECO:0000256" key="2">
    <source>
        <dbReference type="PROSITE-ProRule" id="PRU00708"/>
    </source>
</evidence>
<dbReference type="PROSITE" id="PS51375">
    <property type="entry name" value="PPR"/>
    <property type="match status" value="1"/>
</dbReference>
<dbReference type="GO" id="GO:0009451">
    <property type="term" value="P:RNA modification"/>
    <property type="evidence" value="ECO:0007669"/>
    <property type="project" value="InterPro"/>
</dbReference>
<feature type="repeat" description="PPR" evidence="2">
    <location>
        <begin position="54"/>
        <end position="88"/>
    </location>
</feature>
<dbReference type="GO" id="GO:0003723">
    <property type="term" value="F:RNA binding"/>
    <property type="evidence" value="ECO:0007669"/>
    <property type="project" value="InterPro"/>
</dbReference>
<dbReference type="InterPro" id="IPR046960">
    <property type="entry name" value="PPR_At4g14850-like_plant"/>
</dbReference>
<gene>
    <name evidence="3" type="ORF">GOP47_0020515</name>
</gene>
<keyword evidence="4" id="KW-1185">Reference proteome</keyword>
<dbReference type="PANTHER" id="PTHR47926:SF533">
    <property type="entry name" value="DYW DOMAIN-CONTAINING PROTEIN"/>
    <property type="match status" value="1"/>
</dbReference>
<keyword evidence="1" id="KW-0677">Repeat</keyword>
<evidence type="ECO:0000313" key="3">
    <source>
        <dbReference type="EMBL" id="KAI5063845.1"/>
    </source>
</evidence>
<accession>A0A9D4U9I8</accession>
<proteinExistence type="predicted"/>
<organism evidence="3 4">
    <name type="scientific">Adiantum capillus-veneris</name>
    <name type="common">Maidenhair fern</name>
    <dbReference type="NCBI Taxonomy" id="13818"/>
    <lineage>
        <taxon>Eukaryota</taxon>
        <taxon>Viridiplantae</taxon>
        <taxon>Streptophyta</taxon>
        <taxon>Embryophyta</taxon>
        <taxon>Tracheophyta</taxon>
        <taxon>Polypodiopsida</taxon>
        <taxon>Polypodiidae</taxon>
        <taxon>Polypodiales</taxon>
        <taxon>Pteridineae</taxon>
        <taxon>Pteridaceae</taxon>
        <taxon>Vittarioideae</taxon>
        <taxon>Adiantum</taxon>
    </lineage>
</organism>
<dbReference type="Gene3D" id="1.25.40.10">
    <property type="entry name" value="Tetratricopeptide repeat domain"/>
    <property type="match status" value="1"/>
</dbReference>
<dbReference type="Pfam" id="PF13041">
    <property type="entry name" value="PPR_2"/>
    <property type="match status" value="1"/>
</dbReference>
<dbReference type="InterPro" id="IPR002885">
    <property type="entry name" value="PPR_rpt"/>
</dbReference>
<dbReference type="NCBIfam" id="TIGR00756">
    <property type="entry name" value="PPR"/>
    <property type="match status" value="1"/>
</dbReference>
<dbReference type="OrthoDB" id="185373at2759"/>
<sequence length="155" mass="17133">MYGACGSVADAQATFNVIQTQNVHLQNILIHTYIALNGHFKDAINVFESISKRNVVSWTTIISFATQQGFCAEAMMLFHRMESVGFAPSKITFISILEACTTQEEGCEIHHSLVVRNYETGTIVATALITMYESCGSLTNARYIFATMPKKNVVP</sequence>